<reference evidence="2 3" key="1">
    <citation type="submission" date="2024-06" db="EMBL/GenBank/DDBJ databases">
        <title>Genomic Encyclopedia of Type Strains, Phase IV (KMG-IV): sequencing the most valuable type-strain genomes for metagenomic binning, comparative biology and taxonomic classification.</title>
        <authorList>
            <person name="Goeker M."/>
        </authorList>
    </citation>
    <scope>NUCLEOTIDE SEQUENCE [LARGE SCALE GENOMIC DNA]</scope>
    <source>
        <strain evidence="2 3">DSM 19730</strain>
    </source>
</reference>
<accession>A0ABV2KMY3</accession>
<comment type="caution">
    <text evidence="2">The sequence shown here is derived from an EMBL/GenBank/DDBJ whole genome shotgun (WGS) entry which is preliminary data.</text>
</comment>
<evidence type="ECO:0000313" key="3">
    <source>
        <dbReference type="Proteomes" id="UP001549143"/>
    </source>
</evidence>
<proteinExistence type="predicted"/>
<dbReference type="Proteomes" id="UP001549143">
    <property type="component" value="Unassembled WGS sequence"/>
</dbReference>
<name>A0ABV2KMY3_9HYPH</name>
<evidence type="ECO:0008006" key="4">
    <source>
        <dbReference type="Google" id="ProtNLM"/>
    </source>
</evidence>
<keyword evidence="1" id="KW-0812">Transmembrane</keyword>
<feature type="transmembrane region" description="Helical" evidence="1">
    <location>
        <begin position="271"/>
        <end position="297"/>
    </location>
</feature>
<evidence type="ECO:0000256" key="1">
    <source>
        <dbReference type="SAM" id="Phobius"/>
    </source>
</evidence>
<organism evidence="2 3">
    <name type="scientific">Aquamicrobium ahrensii</name>
    <dbReference type="NCBI Taxonomy" id="469551"/>
    <lineage>
        <taxon>Bacteria</taxon>
        <taxon>Pseudomonadati</taxon>
        <taxon>Pseudomonadota</taxon>
        <taxon>Alphaproteobacteria</taxon>
        <taxon>Hyphomicrobiales</taxon>
        <taxon>Phyllobacteriaceae</taxon>
        <taxon>Aquamicrobium</taxon>
    </lineage>
</organism>
<evidence type="ECO:0000313" key="2">
    <source>
        <dbReference type="EMBL" id="MET3662443.1"/>
    </source>
</evidence>
<feature type="transmembrane region" description="Helical" evidence="1">
    <location>
        <begin position="13"/>
        <end position="35"/>
    </location>
</feature>
<keyword evidence="1" id="KW-0472">Membrane</keyword>
<gene>
    <name evidence="2" type="ORF">ABID44_002781</name>
</gene>
<keyword evidence="1" id="KW-1133">Transmembrane helix</keyword>
<sequence length="321" mass="34192">MKLLGQWRVSRKGFAAVSAATGALAVIAIVGMIVISAGVGADRTFILEATATGMDIRFAGQNNDWYLGQATICTPRKRIERTIPRGTGVCDARRYAERRGDAQRINWSPGAEVKLSSPQPHTLVLELFGQEGWDDRTRVVIGKDEWATLGVLSFNGAARVGNQVSSGETRTVLSGTYEVREKPFWSDDTEVLKAGKVRRGESAEIMTAGEGERQSAEVFGHVTQVEPGKPGFNIGLVSATGPVSLQIGYFGGANPANIAPTWMDRALTSPLVLALAFLLSIILSAVQFVGGIVPAIFRLAPGTVEAPITEESVAQEPAAGR</sequence>
<keyword evidence="3" id="KW-1185">Reference proteome</keyword>
<dbReference type="RefSeq" id="WP_354152294.1">
    <property type="nucleotide sequence ID" value="NZ_JBEPMN010000011.1"/>
</dbReference>
<protein>
    <recommendedName>
        <fullName evidence="4">MacB-like periplasmic core domain-containing protein</fullName>
    </recommendedName>
</protein>
<dbReference type="EMBL" id="JBEPMN010000011">
    <property type="protein sequence ID" value="MET3662443.1"/>
    <property type="molecule type" value="Genomic_DNA"/>
</dbReference>